<evidence type="ECO:0000313" key="7">
    <source>
        <dbReference type="Proteomes" id="UP000230646"/>
    </source>
</evidence>
<dbReference type="RefSeq" id="WP_406607708.1">
    <property type="nucleotide sequence ID" value="NZ_PFKO01000232.1"/>
</dbReference>
<gene>
    <name evidence="1" type="ORF">AUK42_05595</name>
    <name evidence="4" type="ORF">CO097_02090</name>
    <name evidence="3" type="ORF">COZ07_06080</name>
    <name evidence="2" type="ORF">COZ58_06580</name>
</gene>
<accession>A0A2M7PNY1</accession>
<proteinExistence type="predicted"/>
<evidence type="ECO:0000313" key="3">
    <source>
        <dbReference type="EMBL" id="PIY32333.1"/>
    </source>
</evidence>
<dbReference type="Proteomes" id="UP000231493">
    <property type="component" value="Unassembled WGS sequence"/>
</dbReference>
<organism evidence="1 5">
    <name type="scientific">Candidatus Infernicultor aquiphilus</name>
    <dbReference type="NCBI Taxonomy" id="1805029"/>
    <lineage>
        <taxon>Bacteria</taxon>
        <taxon>Pseudomonadati</taxon>
        <taxon>Atribacterota</taxon>
        <taxon>Candidatus Phoenicimicrobiia</taxon>
        <taxon>Candidatus Pheonicimicrobiales</taxon>
        <taxon>Candidatus Phoenicimicrobiaceae</taxon>
        <taxon>Candidatus Infernicultor</taxon>
    </lineage>
</organism>
<dbReference type="EMBL" id="PFTV01000048">
    <property type="protein sequence ID" value="PJB57575.1"/>
    <property type="molecule type" value="Genomic_DNA"/>
</dbReference>
<sequence>MDPKNIDDLIAQDIRIIFLLEYIPPSPLNTLLLTPEQRREFRAQILEFRKIKPSALFAHPDEVSNLAQLVGAYKTNMNLEE</sequence>
<accession>A0A1J5GMV5</accession>
<dbReference type="Proteomes" id="UP000182763">
    <property type="component" value="Unassembled WGS sequence"/>
</dbReference>
<name>A0A1J5GMV5_9BACT</name>
<evidence type="ECO:0000313" key="6">
    <source>
        <dbReference type="Proteomes" id="UP000228560"/>
    </source>
</evidence>
<comment type="caution">
    <text evidence="1">The sequence shown here is derived from an EMBL/GenBank/DDBJ whole genome shotgun (WGS) entry which is preliminary data.</text>
</comment>
<evidence type="ECO:0000313" key="5">
    <source>
        <dbReference type="Proteomes" id="UP000182763"/>
    </source>
</evidence>
<accession>A0A2M8CES1</accession>
<dbReference type="Proteomes" id="UP000230646">
    <property type="component" value="Unassembled WGS sequence"/>
</dbReference>
<protein>
    <submittedName>
        <fullName evidence="1">Uncharacterized protein</fullName>
    </submittedName>
</protein>
<dbReference type="EMBL" id="PFIP01000131">
    <property type="protein sequence ID" value="PIX33739.1"/>
    <property type="molecule type" value="Genomic_DNA"/>
</dbReference>
<evidence type="ECO:0000313" key="4">
    <source>
        <dbReference type="EMBL" id="PJB57575.1"/>
    </source>
</evidence>
<evidence type="ECO:0000313" key="1">
    <source>
        <dbReference type="EMBL" id="OIP69182.1"/>
    </source>
</evidence>
<reference evidence="6 7" key="2">
    <citation type="submission" date="2017-09" db="EMBL/GenBank/DDBJ databases">
        <title>Depth-based differentiation of microbial function through sediment-hosted aquifers and enrichment of novel symbionts in the deep terrestrial subsurface.</title>
        <authorList>
            <person name="Probst A.J."/>
            <person name="Ladd B."/>
            <person name="Jarett J.K."/>
            <person name="Geller-Mcgrath D.E."/>
            <person name="Sieber C.M."/>
            <person name="Emerson J.B."/>
            <person name="Anantharaman K."/>
            <person name="Thomas B.C."/>
            <person name="Malmstrom R."/>
            <person name="Stieglmeier M."/>
            <person name="Klingl A."/>
            <person name="Woyke T."/>
            <person name="Ryan C.M."/>
            <person name="Banfield J.F."/>
        </authorList>
    </citation>
    <scope>NUCLEOTIDE SEQUENCE [LARGE SCALE GENOMIC DNA]</scope>
    <source>
        <strain evidence="3">CG_4_10_14_3_um_filter_34_13</strain>
        <strain evidence="4">CG_4_9_14_3_um_filter_33_16</strain>
    </source>
</reference>
<dbReference type="EMBL" id="MNYY01000107">
    <property type="protein sequence ID" value="OIP69182.1"/>
    <property type="molecule type" value="Genomic_DNA"/>
</dbReference>
<reference evidence="2" key="3">
    <citation type="submission" date="2017-09" db="EMBL/GenBank/DDBJ databases">
        <title>Depth-based differentiation of microbial function through sediment-hosted aquifers and enrichment of novel symbionts in the deep terrestrial subsurface.</title>
        <authorList>
            <person name="Probst A.J."/>
            <person name="Ladd B."/>
            <person name="Jarett J.K."/>
            <person name="Geller-Mcgrath D.E."/>
            <person name="Sieber C.M.K."/>
            <person name="Emerson J.B."/>
            <person name="Anantharaman K."/>
            <person name="Thomas B.C."/>
            <person name="Malmstrom R."/>
            <person name="Stieglmeier M."/>
            <person name="Klingl A."/>
            <person name="Woyke T."/>
            <person name="Ryan C.M."/>
            <person name="Banfield J.F."/>
        </authorList>
    </citation>
    <scope>NUCLEOTIDE SEQUENCE</scope>
    <source>
        <strain evidence="2">CG_4_8_14_3_um_filter_34_18</strain>
    </source>
</reference>
<dbReference type="Proteomes" id="UP000228560">
    <property type="component" value="Unassembled WGS sequence"/>
</dbReference>
<dbReference type="AlphaFoldDB" id="A0A1J5GMV5"/>
<dbReference type="EMBL" id="PFKO01000232">
    <property type="protein sequence ID" value="PIY32333.1"/>
    <property type="molecule type" value="Genomic_DNA"/>
</dbReference>
<evidence type="ECO:0000313" key="2">
    <source>
        <dbReference type="EMBL" id="PIX33739.1"/>
    </source>
</evidence>
<reference evidence="1 5" key="1">
    <citation type="journal article" date="2016" name="Environ. Microbiol.">
        <title>Genomic resolution of a cold subsurface aquifer community provides metabolic insights for novel microbes adapted to high CO concentrations.</title>
        <authorList>
            <person name="Probst A.J."/>
            <person name="Castelle C.J."/>
            <person name="Singh A."/>
            <person name="Brown C.T."/>
            <person name="Anantharaman K."/>
            <person name="Sharon I."/>
            <person name="Hug L.A."/>
            <person name="Burstein D."/>
            <person name="Emerson J.B."/>
            <person name="Thomas B.C."/>
            <person name="Banfield J.F."/>
        </authorList>
    </citation>
    <scope>NUCLEOTIDE SEQUENCE [LARGE SCALE GENOMIC DNA]</scope>
    <source>
        <strain evidence="1">CG2_30_33_13</strain>
    </source>
</reference>
<accession>A0A2M7K6I1</accession>